<evidence type="ECO:0000313" key="1">
    <source>
        <dbReference type="EMBL" id="GAE27009.1"/>
    </source>
</evidence>
<proteinExistence type="predicted"/>
<name>W4Q6L9_9BACI</name>
<keyword evidence="2" id="KW-1185">Reference proteome</keyword>
<comment type="caution">
    <text evidence="1">The sequence shown here is derived from an EMBL/GenBank/DDBJ whole genome shotgun (WGS) entry which is preliminary data.</text>
</comment>
<sequence>MENKYLIRLKNGVQIMVVCQNVNETGGLIRFYNQRSSISEQYIKGSEIIAAFNVDEVKYFTKEN</sequence>
<reference evidence="1" key="1">
    <citation type="journal article" date="2014" name="Genome Announc.">
        <title>Draft Genome Sequences of Three Alkaliphilic Bacillus Strains, Bacillus wakoensis JCM 9140T, Bacillus akibai JCM 9157T, and Bacillus hemicellulosilyticus JCM 9152T.</title>
        <authorList>
            <person name="Yuki M."/>
            <person name="Oshima K."/>
            <person name="Suda W."/>
            <person name="Oshida Y."/>
            <person name="Kitamura K."/>
            <person name="Iida T."/>
            <person name="Hattori M."/>
            <person name="Ohkuma M."/>
        </authorList>
    </citation>
    <scope>NUCLEOTIDE SEQUENCE [LARGE SCALE GENOMIC DNA]</scope>
    <source>
        <strain evidence="1">JCM 9140</strain>
    </source>
</reference>
<accession>W4Q6L9</accession>
<dbReference type="EMBL" id="BAUT01000037">
    <property type="protein sequence ID" value="GAE27009.1"/>
    <property type="molecule type" value="Genomic_DNA"/>
</dbReference>
<dbReference type="RefSeq" id="WP_034747547.1">
    <property type="nucleotide sequence ID" value="NZ_BAUT01000037.1"/>
</dbReference>
<dbReference type="STRING" id="1236970.JCM9140_3119"/>
<organism evidence="1 2">
    <name type="scientific">Halalkalibacter wakoensis JCM 9140</name>
    <dbReference type="NCBI Taxonomy" id="1236970"/>
    <lineage>
        <taxon>Bacteria</taxon>
        <taxon>Bacillati</taxon>
        <taxon>Bacillota</taxon>
        <taxon>Bacilli</taxon>
        <taxon>Bacillales</taxon>
        <taxon>Bacillaceae</taxon>
        <taxon>Halalkalibacter</taxon>
    </lineage>
</organism>
<gene>
    <name evidence="1" type="ORF">JCM9140_3119</name>
</gene>
<dbReference type="AlphaFoldDB" id="W4Q6L9"/>
<protein>
    <submittedName>
        <fullName evidence="1">Uncharacterized protein</fullName>
    </submittedName>
</protein>
<dbReference type="Proteomes" id="UP000018890">
    <property type="component" value="Unassembled WGS sequence"/>
</dbReference>
<evidence type="ECO:0000313" key="2">
    <source>
        <dbReference type="Proteomes" id="UP000018890"/>
    </source>
</evidence>